<dbReference type="RefSeq" id="XP_056851528.1">
    <property type="nucleotide sequence ID" value="XM_056995548.1"/>
</dbReference>
<evidence type="ECO:0000256" key="8">
    <source>
        <dbReference type="SAM" id="MobiDB-lite"/>
    </source>
</evidence>
<feature type="region of interest" description="Disordered" evidence="8">
    <location>
        <begin position="706"/>
        <end position="752"/>
    </location>
</feature>
<dbReference type="Gene3D" id="1.25.40.90">
    <property type="match status" value="1"/>
</dbReference>
<evidence type="ECO:0000313" key="14">
    <source>
        <dbReference type="RefSeq" id="XP_056851528.1"/>
    </source>
</evidence>
<dbReference type="KEGG" id="rsz:108812374"/>
<dbReference type="Pfam" id="PF04818">
    <property type="entry name" value="CID"/>
    <property type="match status" value="1"/>
</dbReference>
<dbReference type="GO" id="GO:0006397">
    <property type="term" value="P:mRNA processing"/>
    <property type="evidence" value="ECO:0007669"/>
    <property type="project" value="UniProtKB-KW"/>
</dbReference>
<feature type="region of interest" description="Disordered" evidence="8">
    <location>
        <begin position="362"/>
        <end position="479"/>
    </location>
</feature>
<evidence type="ECO:0000256" key="7">
    <source>
        <dbReference type="ARBA" id="ARBA00023242"/>
    </source>
</evidence>
<dbReference type="Gene3D" id="2.30.30.140">
    <property type="match status" value="1"/>
</dbReference>
<dbReference type="GO" id="GO:0009908">
    <property type="term" value="P:flower development"/>
    <property type="evidence" value="ECO:0007669"/>
    <property type="project" value="UniProtKB-KW"/>
</dbReference>
<sequence length="1358" mass="147630">MAPGRKRGAGSKGKDNGKLILGDLVLAKVKGFPAWPAKISRPEEWDRAPDPRKYFVQFFGTQEIAFVAPPDIQAFTSESKAKLLARCQGKTVKYFAQAVKEISTEFEGLQNHKSDVLGNEDPMDAADPGLVKDETVDGSDHIVTDSDGTDNLDSEVGPYFPKVEKKKVETKKQGSSPFRESTATSSGSELLEQVDPEIKEEDFDKGPDGCTKKFGNGQKDLPNGKRIKKEAGGSDREGKDTVRRDKSNNSHAPDGRDTSGKPEFRKSKGLLSEKSRSKVSGVKQEIPPGVKDGVSGKKRRLESESGKPAQRVDESSRAAKKPRCEGKNDKDRCENDSTGTVSDIKRELVVGLSARGGDLQYDKIVATKRRRQTVEHDTSPPFSGSRVKSEKGQLEQKDRASSVSNVKVPASQSLKKRRAVCVYDEDDDEDPKTPLHGSQAVVPKATPVLTDGPKNANVGRDTSTKAKISARSTESMGLRKVPLRKHCEDTSRVLSDNVENSTNILPMVKPISQLPAKDVKQILQSPMKSPQLVSPNKQVAGQHKPVKPSVKVSGALMAKKPHSDSGKEAVVGSDKVSSTRSQPTNQRHKPASVGDMPTVVSKAGLRLNDAGVLRDTSEDFSAVMLDKNRENESAPFTRARTPDSAASMKDLIAAAQAKRKLAHSQNSIFGKLDPSFLGINDTQMRSHCPIMVQHASAAIVMPVPVQEHQQDSFPSNHEHQSSSGNQNETDDNEERRRSSGHESVGGSLSGGTEAAVSRDAFEGMIETLSRTKESIGRATRLAIDCAKYGIASEVVELLIRKLESEPHLHRKVDLFFLVDSITQCSHNQKGIAGASYVPTVQAALPRLLGAAAPSGTDACDNRRKCLKVLKLWLDRKIFPESLLRHYIDDIGASADDATVGFRRPSRSERAVNDPIREMEGMLVDEYGSNATIQLPGFFSPHTFQDDEEDDDLPNLPIPQDAKNTSSGEPFNALDDLEARDTLSDTAHRVLEDVDRELKMEDVCDQPKDVAPSAFCGNETKGQSLDAREPVAEKSTGVPPLPEDSPPLPDESPPSPPPLPPSPPPPSPPPPPSSPPPLMPPPPPPLSPPPSPPPPPPPPAQSIALPPSLTIQQSIASHQQLPLQLGFPLAYPLSHQTYPGSVQQDRGSIFTGDQIVQGPGSHVERAGKTEFFVQQSSNFSPAGVCSSREPSAFTSSRQLEFGNSDARFNPEASSQNQRFQLNIPLSQRPMLRNLPSAPSSHFPYPSHVQSQSQRSYTHPYSFPPQRDDGRRFRNEEPWRMSSSGRSAENQSGAWIQGRNSHPGFPRVTDNFFRPPSVAMSYQPSSASNLQAVPTTPGHAASQMLPSRSDIPTANCWRPA</sequence>
<feature type="compositionally biased region" description="Polar residues" evidence="8">
    <location>
        <begin position="173"/>
        <end position="188"/>
    </location>
</feature>
<name>A0A6J0JZF4_RAPSA</name>
<feature type="region of interest" description="Disordered" evidence="8">
    <location>
        <begin position="1321"/>
        <end position="1358"/>
    </location>
</feature>
<evidence type="ECO:0000259" key="10">
    <source>
        <dbReference type="PROSITE" id="PS51391"/>
    </source>
</evidence>
<keyword evidence="11" id="KW-1185">Reference proteome</keyword>
<keyword evidence="2" id="KW-0217">Developmental protein</keyword>
<dbReference type="InterPro" id="IPR008942">
    <property type="entry name" value="ENTH_VHS"/>
</dbReference>
<feature type="compositionally biased region" description="Basic and acidic residues" evidence="8">
    <location>
        <begin position="387"/>
        <end position="400"/>
    </location>
</feature>
<dbReference type="InterPro" id="IPR000313">
    <property type="entry name" value="PWWP_dom"/>
</dbReference>
<feature type="region of interest" description="Disordered" evidence="8">
    <location>
        <begin position="113"/>
        <end position="347"/>
    </location>
</feature>
<reference evidence="12 13" key="1">
    <citation type="submission" date="2025-04" db="UniProtKB">
        <authorList>
            <consortium name="RefSeq"/>
        </authorList>
    </citation>
    <scope>IDENTIFICATION</scope>
    <source>
        <tissue evidence="12 13">Leaf</tissue>
    </source>
</reference>
<feature type="compositionally biased region" description="Polar residues" evidence="8">
    <location>
        <begin position="1279"/>
        <end position="1298"/>
    </location>
</feature>
<keyword evidence="6" id="KW-0804">Transcription</keyword>
<feature type="domain" description="CID" evidence="10">
    <location>
        <begin position="753"/>
        <end position="894"/>
    </location>
</feature>
<feature type="region of interest" description="Disordered" evidence="8">
    <location>
        <begin position="937"/>
        <end position="971"/>
    </location>
</feature>
<feature type="region of interest" description="Disordered" evidence="8">
    <location>
        <begin position="1007"/>
        <end position="1110"/>
    </location>
</feature>
<evidence type="ECO:0000256" key="4">
    <source>
        <dbReference type="ARBA" id="ARBA00023015"/>
    </source>
</evidence>
<accession>A0A6J0JZF4</accession>
<dbReference type="RefSeq" id="XP_018440124.1">
    <property type="nucleotide sequence ID" value="XM_018584622.2"/>
</dbReference>
<evidence type="ECO:0000313" key="13">
    <source>
        <dbReference type="RefSeq" id="XP_056851527.1"/>
    </source>
</evidence>
<comment type="subcellular location">
    <subcellularLocation>
        <location evidence="1">Nucleus</location>
    </subcellularLocation>
</comment>
<feature type="compositionally biased region" description="Polar residues" evidence="8">
    <location>
        <begin position="711"/>
        <end position="727"/>
    </location>
</feature>
<dbReference type="GeneID" id="108812374"/>
<feature type="region of interest" description="Disordered" evidence="8">
    <location>
        <begin position="1229"/>
        <end position="1299"/>
    </location>
</feature>
<feature type="compositionally biased region" description="Polar residues" evidence="8">
    <location>
        <begin position="1246"/>
        <end position="1257"/>
    </location>
</feature>
<dbReference type="GO" id="GO:0005634">
    <property type="term" value="C:nucleus"/>
    <property type="evidence" value="ECO:0007669"/>
    <property type="project" value="UniProtKB-SubCell"/>
</dbReference>
<feature type="domain" description="PWWP" evidence="9">
    <location>
        <begin position="21"/>
        <end position="78"/>
    </location>
</feature>
<dbReference type="InterPro" id="IPR006569">
    <property type="entry name" value="CID_dom"/>
</dbReference>
<dbReference type="OrthoDB" id="62853at2759"/>
<evidence type="ECO:0000259" key="9">
    <source>
        <dbReference type="PROSITE" id="PS50812"/>
    </source>
</evidence>
<keyword evidence="5" id="KW-0287">Flowering</keyword>
<evidence type="ECO:0000313" key="11">
    <source>
        <dbReference type="Proteomes" id="UP000504610"/>
    </source>
</evidence>
<feature type="compositionally biased region" description="Basic and acidic residues" evidence="8">
    <location>
        <begin position="202"/>
        <end position="211"/>
    </location>
</feature>
<keyword evidence="4" id="KW-0805">Transcription regulation</keyword>
<organism evidence="11 12">
    <name type="scientific">Raphanus sativus</name>
    <name type="common">Radish</name>
    <name type="synonym">Raphanus raphanistrum var. sativus</name>
    <dbReference type="NCBI Taxonomy" id="3726"/>
    <lineage>
        <taxon>Eukaryota</taxon>
        <taxon>Viridiplantae</taxon>
        <taxon>Streptophyta</taxon>
        <taxon>Embryophyta</taxon>
        <taxon>Tracheophyta</taxon>
        <taxon>Spermatophyta</taxon>
        <taxon>Magnoliopsida</taxon>
        <taxon>eudicotyledons</taxon>
        <taxon>Gunneridae</taxon>
        <taxon>Pentapetalae</taxon>
        <taxon>rosids</taxon>
        <taxon>malvids</taxon>
        <taxon>Brassicales</taxon>
        <taxon>Brassicaceae</taxon>
        <taxon>Brassiceae</taxon>
        <taxon>Raphanus</taxon>
    </lineage>
</organism>
<proteinExistence type="predicted"/>
<evidence type="ECO:0000256" key="5">
    <source>
        <dbReference type="ARBA" id="ARBA00023089"/>
    </source>
</evidence>
<keyword evidence="3" id="KW-0507">mRNA processing</keyword>
<dbReference type="Proteomes" id="UP000504610">
    <property type="component" value="Unplaced"/>
</dbReference>
<feature type="compositionally biased region" description="Basic and acidic residues" evidence="8">
    <location>
        <begin position="301"/>
        <end position="335"/>
    </location>
</feature>
<dbReference type="CDD" id="cd20147">
    <property type="entry name" value="PWWP_HULK"/>
    <property type="match status" value="1"/>
</dbReference>
<keyword evidence="7" id="KW-0539">Nucleus</keyword>
<feature type="compositionally biased region" description="Basic and acidic residues" evidence="8">
    <location>
        <begin position="130"/>
        <end position="144"/>
    </location>
</feature>
<dbReference type="SUPFAM" id="SSF63748">
    <property type="entry name" value="Tudor/PWWP/MBT"/>
    <property type="match status" value="1"/>
</dbReference>
<feature type="compositionally biased region" description="Pro residues" evidence="8">
    <location>
        <begin position="1038"/>
        <end position="1099"/>
    </location>
</feature>
<feature type="compositionally biased region" description="Polar residues" evidence="8">
    <location>
        <begin position="1321"/>
        <end position="1332"/>
    </location>
</feature>
<evidence type="ECO:0000313" key="15">
    <source>
        <dbReference type="RefSeq" id="XP_056851530.1"/>
    </source>
</evidence>
<dbReference type="PANTHER" id="PTHR12550">
    <property type="entry name" value="HEPATOMA-DERIVED GROWTH FACTOR-RELATED"/>
    <property type="match status" value="1"/>
</dbReference>
<dbReference type="SMART" id="SM00582">
    <property type="entry name" value="RPR"/>
    <property type="match status" value="1"/>
</dbReference>
<dbReference type="PROSITE" id="PS50812">
    <property type="entry name" value="PWWP"/>
    <property type="match status" value="1"/>
</dbReference>
<dbReference type="FunFam" id="1.25.40.90:FF:000037">
    <property type="entry name" value="Enhancer of ag-4 2"/>
    <property type="match status" value="1"/>
</dbReference>
<feature type="compositionally biased region" description="Polar residues" evidence="8">
    <location>
        <begin position="401"/>
        <end position="413"/>
    </location>
</feature>
<evidence type="ECO:0000256" key="6">
    <source>
        <dbReference type="ARBA" id="ARBA00023163"/>
    </source>
</evidence>
<feature type="compositionally biased region" description="Basic and acidic residues" evidence="8">
    <location>
        <begin position="162"/>
        <end position="172"/>
    </location>
</feature>
<feature type="region of interest" description="Disordered" evidence="8">
    <location>
        <begin position="557"/>
        <end position="596"/>
    </location>
</feature>
<gene>
    <name evidence="12 13 14 15" type="primary">LOC108812374</name>
</gene>
<dbReference type="PROSITE" id="PS51391">
    <property type="entry name" value="CID"/>
    <property type="match status" value="1"/>
</dbReference>
<evidence type="ECO:0000256" key="1">
    <source>
        <dbReference type="ARBA" id="ARBA00004123"/>
    </source>
</evidence>
<dbReference type="RefSeq" id="XP_056851530.1">
    <property type="nucleotide sequence ID" value="XM_056995550.1"/>
</dbReference>
<dbReference type="PANTHER" id="PTHR12550:SF70">
    <property type="entry name" value="JIL-1 ANCHORING AND STABILIZING PROTEIN, ISOFORM A"/>
    <property type="match status" value="1"/>
</dbReference>
<feature type="compositionally biased region" description="Acidic residues" evidence="8">
    <location>
        <begin position="192"/>
        <end position="201"/>
    </location>
</feature>
<dbReference type="Pfam" id="PF00855">
    <property type="entry name" value="PWWP"/>
    <property type="match status" value="1"/>
</dbReference>
<dbReference type="SMART" id="SM00293">
    <property type="entry name" value="PWWP"/>
    <property type="match status" value="1"/>
</dbReference>
<evidence type="ECO:0000313" key="12">
    <source>
        <dbReference type="RefSeq" id="XP_018440124.1"/>
    </source>
</evidence>
<feature type="compositionally biased region" description="Basic and acidic residues" evidence="8">
    <location>
        <begin position="1264"/>
        <end position="1277"/>
    </location>
</feature>
<evidence type="ECO:0000256" key="3">
    <source>
        <dbReference type="ARBA" id="ARBA00022664"/>
    </source>
</evidence>
<protein>
    <submittedName>
        <fullName evidence="12 13">ENHANCER OF AG-4 protein 2 isoform X1</fullName>
    </submittedName>
</protein>
<dbReference type="RefSeq" id="XP_056851527.1">
    <property type="nucleotide sequence ID" value="XM_056995547.1"/>
</dbReference>
<evidence type="ECO:0000256" key="2">
    <source>
        <dbReference type="ARBA" id="ARBA00022473"/>
    </source>
</evidence>
<feature type="compositionally biased region" description="Basic and acidic residues" evidence="8">
    <location>
        <begin position="229"/>
        <end position="276"/>
    </location>
</feature>
<feature type="compositionally biased region" description="Polar residues" evidence="8">
    <location>
        <begin position="575"/>
        <end position="585"/>
    </location>
</feature>